<dbReference type="InterPro" id="IPR035992">
    <property type="entry name" value="Ricin_B-like_lectins"/>
</dbReference>
<dbReference type="InterPro" id="IPR000772">
    <property type="entry name" value="Ricin_B_lectin"/>
</dbReference>
<dbReference type="InterPro" id="IPR029387">
    <property type="entry name" value="OSTbeta"/>
</dbReference>
<dbReference type="SUPFAM" id="SSF50370">
    <property type="entry name" value="Ricin B-like lectins"/>
    <property type="match status" value="1"/>
</dbReference>
<feature type="chain" id="PRO_5043045526" description="Ricin B lectin domain-containing protein" evidence="3">
    <location>
        <begin position="20"/>
        <end position="394"/>
    </location>
</feature>
<proteinExistence type="predicted"/>
<reference evidence="5 6" key="1">
    <citation type="journal article" date="2023" name="Mol. Biol. Evol.">
        <title>Genomics of Secondarily Temperate Adaptation in the Only Non-Antarctic Icefish.</title>
        <authorList>
            <person name="Rivera-Colon A.G."/>
            <person name="Rayamajhi N."/>
            <person name="Minhas B.F."/>
            <person name="Madrigal G."/>
            <person name="Bilyk K.T."/>
            <person name="Yoon V."/>
            <person name="Hune M."/>
            <person name="Gregory S."/>
            <person name="Cheng C.H.C."/>
            <person name="Catchen J.M."/>
        </authorList>
    </citation>
    <scope>NUCLEOTIDE SEQUENCE [LARGE SCALE GENOMIC DNA]</scope>
    <source>
        <tissue evidence="5">White muscle</tissue>
    </source>
</reference>
<name>A0AAN8I251_CHAGU</name>
<feature type="domain" description="Ricin B lectin" evidence="4">
    <location>
        <begin position="18"/>
        <end position="133"/>
    </location>
</feature>
<keyword evidence="2" id="KW-1133">Transmembrane helix</keyword>
<evidence type="ECO:0000256" key="3">
    <source>
        <dbReference type="SAM" id="SignalP"/>
    </source>
</evidence>
<comment type="caution">
    <text evidence="5">The sequence shown here is derived from an EMBL/GenBank/DDBJ whole genome shotgun (WGS) entry which is preliminary data.</text>
</comment>
<dbReference type="CDD" id="cd23385">
    <property type="entry name" value="beta-trefoil_Ricin_MRC-like"/>
    <property type="match status" value="1"/>
</dbReference>
<organism evidence="5 6">
    <name type="scientific">Champsocephalus gunnari</name>
    <name type="common">Mackerel icefish</name>
    <dbReference type="NCBI Taxonomy" id="52237"/>
    <lineage>
        <taxon>Eukaryota</taxon>
        <taxon>Metazoa</taxon>
        <taxon>Chordata</taxon>
        <taxon>Craniata</taxon>
        <taxon>Vertebrata</taxon>
        <taxon>Euteleostomi</taxon>
        <taxon>Actinopterygii</taxon>
        <taxon>Neopterygii</taxon>
        <taxon>Teleostei</taxon>
        <taxon>Neoteleostei</taxon>
        <taxon>Acanthomorphata</taxon>
        <taxon>Eupercaria</taxon>
        <taxon>Perciformes</taxon>
        <taxon>Notothenioidei</taxon>
        <taxon>Channichthyidae</taxon>
        <taxon>Champsocephalus</taxon>
    </lineage>
</organism>
<dbReference type="GO" id="GO:0005886">
    <property type="term" value="C:plasma membrane"/>
    <property type="evidence" value="ECO:0007669"/>
    <property type="project" value="InterPro"/>
</dbReference>
<dbReference type="AlphaFoldDB" id="A0AAN8I251"/>
<feature type="region of interest" description="Disordered" evidence="1">
    <location>
        <begin position="278"/>
        <end position="380"/>
    </location>
</feature>
<dbReference type="GO" id="GO:0046982">
    <property type="term" value="F:protein heterodimerization activity"/>
    <property type="evidence" value="ECO:0007669"/>
    <property type="project" value="InterPro"/>
</dbReference>
<dbReference type="SMART" id="SM00458">
    <property type="entry name" value="RICIN"/>
    <property type="match status" value="1"/>
</dbReference>
<evidence type="ECO:0000256" key="2">
    <source>
        <dbReference type="SAM" id="Phobius"/>
    </source>
</evidence>
<accession>A0AAN8I251</accession>
<feature type="transmembrane region" description="Helical" evidence="2">
    <location>
        <begin position="185"/>
        <end position="211"/>
    </location>
</feature>
<evidence type="ECO:0000313" key="6">
    <source>
        <dbReference type="Proteomes" id="UP001331515"/>
    </source>
</evidence>
<dbReference type="EMBL" id="JAURVH010001513">
    <property type="protein sequence ID" value="KAK5935992.1"/>
    <property type="molecule type" value="Genomic_DNA"/>
</dbReference>
<keyword evidence="2" id="KW-0472">Membrane</keyword>
<feature type="signal peptide" evidence="3">
    <location>
        <begin position="1"/>
        <end position="19"/>
    </location>
</feature>
<protein>
    <recommendedName>
        <fullName evidence="4">Ricin B lectin domain-containing protein</fullName>
    </recommendedName>
</protein>
<dbReference type="Proteomes" id="UP001331515">
    <property type="component" value="Unassembled WGS sequence"/>
</dbReference>
<sequence length="394" mass="44779">MFEAWSLLFLPLLAAGARGFMVHNMQRSLCLEETPATGEVLLKSCSLDSESQQWAWVDQGLLMCVPSSRCLSALQMEPVHTGPCWGPGVDVRGLMWDCDGGRLISRNSSMLLSVDGGRLTLAHGSKHSKWRSLDEGDICHERLRSKRASKHPEEFELASEEQSSDMTEEQRAYLRWFYRTQDPTIWTFVLLGLAFVCLLVGFLLLGMGAMANKSRRKIAKYKAAAAGTQRSEELETIVLLREHQPPPPNGEASELKAGHIMVTWKDGNISSLYSDPVAEQGKQEVDQEEKQEVDQEEKQEVDQEEKQEVVQEEKQEVDQEEKQEVVQEEKQEEGQEEKQEVVQEEKQEVDQEEKQEVDQEEKQEMVQEEKQEVVQGEKQEVSAAEAVMTIQKQA</sequence>
<dbReference type="InterPro" id="IPR052678">
    <property type="entry name" value="OST-beta_subunit"/>
</dbReference>
<dbReference type="Pfam" id="PF15048">
    <property type="entry name" value="OSTbeta"/>
    <property type="match status" value="1"/>
</dbReference>
<dbReference type="Gene3D" id="2.80.10.50">
    <property type="match status" value="1"/>
</dbReference>
<dbReference type="GO" id="GO:0015721">
    <property type="term" value="P:bile acid and bile salt transport"/>
    <property type="evidence" value="ECO:0007669"/>
    <property type="project" value="InterPro"/>
</dbReference>
<dbReference type="PANTHER" id="PTHR36129">
    <property type="entry name" value="ORGANIC SOLUTE TRANSPORTER SUBUNIT BETA-RELATED"/>
    <property type="match status" value="1"/>
</dbReference>
<feature type="compositionally biased region" description="Basic and acidic residues" evidence="1">
    <location>
        <begin position="281"/>
        <end position="380"/>
    </location>
</feature>
<evidence type="ECO:0000259" key="4">
    <source>
        <dbReference type="SMART" id="SM00458"/>
    </source>
</evidence>
<evidence type="ECO:0000313" key="5">
    <source>
        <dbReference type="EMBL" id="KAK5935992.1"/>
    </source>
</evidence>
<keyword evidence="6" id="KW-1185">Reference proteome</keyword>
<dbReference type="GO" id="GO:0022857">
    <property type="term" value="F:transmembrane transporter activity"/>
    <property type="evidence" value="ECO:0007669"/>
    <property type="project" value="InterPro"/>
</dbReference>
<keyword evidence="3" id="KW-0732">Signal</keyword>
<keyword evidence="2" id="KW-0812">Transmembrane</keyword>
<dbReference type="PROSITE" id="PS50231">
    <property type="entry name" value="RICIN_B_LECTIN"/>
    <property type="match status" value="1"/>
</dbReference>
<gene>
    <name evidence="5" type="ORF">CgunFtcFv8_021298</name>
</gene>
<dbReference type="PANTHER" id="PTHR36129:SF3">
    <property type="match status" value="1"/>
</dbReference>
<evidence type="ECO:0000256" key="1">
    <source>
        <dbReference type="SAM" id="MobiDB-lite"/>
    </source>
</evidence>